<dbReference type="Proteomes" id="UP000601055">
    <property type="component" value="Unassembled WGS sequence"/>
</dbReference>
<name>A0A923E037_9SPHI</name>
<dbReference type="AlphaFoldDB" id="A0A923E037"/>
<protein>
    <recommendedName>
        <fullName evidence="4">Lipoprotein</fullName>
    </recommendedName>
</protein>
<gene>
    <name evidence="2" type="ORF">GM921_12165</name>
</gene>
<evidence type="ECO:0000313" key="2">
    <source>
        <dbReference type="EMBL" id="MBB2146246.1"/>
    </source>
</evidence>
<dbReference type="EMBL" id="WNXD01000002">
    <property type="protein sequence ID" value="MBB2146246.1"/>
    <property type="molecule type" value="Genomic_DNA"/>
</dbReference>
<sequence length="322" mass="37330">MKFKTIIISSIVLCFLFLAACRSESKKQQKNIAPSEIPENNLSFKDVNGVRFYEVKRRFKNGLSFNKIGFQQEPTWIIEFKAPDTMLAYSPEIARMQGFYIQHDHEKVYNFAREFFRAKVISKDSLILQRLQVNGRVILGDEDERSDVYCTYYTKDYIENKLHTTISELQRPSKADTLFIKQLSERTYRNPKNADTAFAAREPVIFEPKSKFITAKKISTVDELNHRPKSYDYLYPEYEIVILKSYKEFAYNFSVVVDANGKMYLNRLGSIVLAEHLEARKKLIQGIIDVYLQNLLKITPGKTLGIPHSSEITLTVTGKQSK</sequence>
<dbReference type="PROSITE" id="PS51257">
    <property type="entry name" value="PROKAR_LIPOPROTEIN"/>
    <property type="match status" value="1"/>
</dbReference>
<evidence type="ECO:0008006" key="4">
    <source>
        <dbReference type="Google" id="ProtNLM"/>
    </source>
</evidence>
<evidence type="ECO:0000313" key="3">
    <source>
        <dbReference type="Proteomes" id="UP000601055"/>
    </source>
</evidence>
<keyword evidence="1" id="KW-0732">Signal</keyword>
<proteinExistence type="predicted"/>
<feature type="signal peptide" evidence="1">
    <location>
        <begin position="1"/>
        <end position="19"/>
    </location>
</feature>
<organism evidence="2 3">
    <name type="scientific">Pedobacter planticolens</name>
    <dbReference type="NCBI Taxonomy" id="2679964"/>
    <lineage>
        <taxon>Bacteria</taxon>
        <taxon>Pseudomonadati</taxon>
        <taxon>Bacteroidota</taxon>
        <taxon>Sphingobacteriia</taxon>
        <taxon>Sphingobacteriales</taxon>
        <taxon>Sphingobacteriaceae</taxon>
        <taxon>Pedobacter</taxon>
    </lineage>
</organism>
<keyword evidence="3" id="KW-1185">Reference proteome</keyword>
<comment type="caution">
    <text evidence="2">The sequence shown here is derived from an EMBL/GenBank/DDBJ whole genome shotgun (WGS) entry which is preliminary data.</text>
</comment>
<evidence type="ECO:0000256" key="1">
    <source>
        <dbReference type="SAM" id="SignalP"/>
    </source>
</evidence>
<reference evidence="2" key="1">
    <citation type="submission" date="2019-11" db="EMBL/GenBank/DDBJ databases">
        <title>Description of Pedobacter sp. LMG 31464T.</title>
        <authorList>
            <person name="Carlier A."/>
            <person name="Qi S."/>
            <person name="Vandamme P."/>
        </authorList>
    </citation>
    <scope>NUCLEOTIDE SEQUENCE</scope>
    <source>
        <strain evidence="2">LMG 31464</strain>
    </source>
</reference>
<feature type="chain" id="PRO_5037334263" description="Lipoprotein" evidence="1">
    <location>
        <begin position="20"/>
        <end position="322"/>
    </location>
</feature>
<dbReference type="RefSeq" id="WP_182922914.1">
    <property type="nucleotide sequence ID" value="NZ_WNXD01000002.1"/>
</dbReference>
<accession>A0A923E037</accession>